<dbReference type="OrthoDB" id="9801679at2"/>
<dbReference type="EMBL" id="AE000657">
    <property type="protein sequence ID" value="AAC07634.1"/>
    <property type="molecule type" value="Genomic_DNA"/>
</dbReference>
<evidence type="ECO:0000313" key="4">
    <source>
        <dbReference type="Proteomes" id="UP000000798"/>
    </source>
</evidence>
<dbReference type="SUPFAM" id="SSF56300">
    <property type="entry name" value="Metallo-dependent phosphatases"/>
    <property type="match status" value="1"/>
</dbReference>
<comment type="similarity">
    <text evidence="1">Belongs to the 5'-nucleotidase family.</text>
</comment>
<keyword evidence="4" id="KW-1185">Reference proteome</keyword>
<dbReference type="RefSeq" id="WP_010881174.1">
    <property type="nucleotide sequence ID" value="NC_000918.1"/>
</dbReference>
<keyword evidence="1" id="KW-0378">Hydrolase</keyword>
<evidence type="ECO:0000256" key="1">
    <source>
        <dbReference type="RuleBase" id="RU362119"/>
    </source>
</evidence>
<name>O67671_AQUAE</name>
<feature type="domain" description="5'-Nucleotidase C-terminal" evidence="2">
    <location>
        <begin position="409"/>
        <end position="533"/>
    </location>
</feature>
<keyword evidence="1" id="KW-0547">Nucleotide-binding</keyword>
<dbReference type="Gene3D" id="6.10.140.570">
    <property type="match status" value="1"/>
</dbReference>
<dbReference type="Gene3D" id="3.60.21.10">
    <property type="match status" value="1"/>
</dbReference>
<dbReference type="PROSITE" id="PS51318">
    <property type="entry name" value="TAT"/>
    <property type="match status" value="1"/>
</dbReference>
<protein>
    <submittedName>
        <fullName evidence="3">Sulfur oxidation protein SoxB</fullName>
    </submittedName>
</protein>
<dbReference type="Gene3D" id="3.90.780.10">
    <property type="entry name" value="5'-Nucleotidase, C-terminal domain"/>
    <property type="match status" value="1"/>
</dbReference>
<dbReference type="InterPro" id="IPR006311">
    <property type="entry name" value="TAT_signal"/>
</dbReference>
<dbReference type="InterPro" id="IPR029052">
    <property type="entry name" value="Metallo-depent_PP-like"/>
</dbReference>
<dbReference type="GO" id="GO:0016787">
    <property type="term" value="F:hydrolase activity"/>
    <property type="evidence" value="ECO:0007669"/>
    <property type="project" value="UniProtKB-KW"/>
</dbReference>
<dbReference type="PATRIC" id="fig|224324.8.peg.1395"/>
<dbReference type="PANTHER" id="PTHR11575">
    <property type="entry name" value="5'-NUCLEOTIDASE-RELATED"/>
    <property type="match status" value="1"/>
</dbReference>
<dbReference type="eggNOG" id="COG0737">
    <property type="taxonomic scope" value="Bacteria"/>
</dbReference>
<dbReference type="InterPro" id="IPR036907">
    <property type="entry name" value="5'-Nucleotdase_C_sf"/>
</dbReference>
<dbReference type="PIR" id="E70455">
    <property type="entry name" value="E70455"/>
</dbReference>
<evidence type="ECO:0000313" key="3">
    <source>
        <dbReference type="EMBL" id="AAC07634.1"/>
    </source>
</evidence>
<dbReference type="STRING" id="224324.aq_1803"/>
<dbReference type="HOGENOM" id="CLU_005854_7_5_0"/>
<dbReference type="PRINTS" id="PR01607">
    <property type="entry name" value="APYRASEFAMLY"/>
</dbReference>
<dbReference type="InterPro" id="IPR008334">
    <property type="entry name" value="5'-Nucleotdase_C"/>
</dbReference>
<dbReference type="Proteomes" id="UP000000798">
    <property type="component" value="Chromosome"/>
</dbReference>
<evidence type="ECO:0000259" key="2">
    <source>
        <dbReference type="Pfam" id="PF02872"/>
    </source>
</evidence>
<dbReference type="InParanoid" id="O67671"/>
<dbReference type="GO" id="GO:0030288">
    <property type="term" value="C:outer membrane-bounded periplasmic space"/>
    <property type="evidence" value="ECO:0000318"/>
    <property type="project" value="GO_Central"/>
</dbReference>
<proteinExistence type="inferred from homology"/>
<dbReference type="PANTHER" id="PTHR11575:SF42">
    <property type="entry name" value="SULFUR OXIDATION PROTEIN SOXB"/>
    <property type="match status" value="1"/>
</dbReference>
<dbReference type="InterPro" id="IPR006179">
    <property type="entry name" value="5_nucleotidase/apyrase"/>
</dbReference>
<dbReference type="EnsemblBacteria" id="AAC07634">
    <property type="protein sequence ID" value="AAC07634"/>
    <property type="gene ID" value="aq_1803"/>
</dbReference>
<dbReference type="AlphaFoldDB" id="O67671"/>
<accession>O67671</accession>
<dbReference type="CDD" id="cd07411">
    <property type="entry name" value="MPP_SoxB_N"/>
    <property type="match status" value="1"/>
</dbReference>
<dbReference type="SUPFAM" id="SSF55816">
    <property type="entry name" value="5'-nucleotidase (syn. UDP-sugar hydrolase), C-terminal domain"/>
    <property type="match status" value="1"/>
</dbReference>
<sequence>MHLTRRDFLELAIVTGAYLATNPVSALAKMTLDDILSFKPVGNVTLLFTTDMHAHLKPHYFSEPINLVAPKNLKGLPGTITGRDFLKMYKIAPGTLEAYFMSCVDFPVLAQKFGKMGGAAHITWLIKHVIAERGRDKVLVLDGGDTWITTAVGTFTDGKSVVDWMKLTGYDLMVGHWEFTFGKDIVLKRIKELEEAGCEFISQNIREVDEFGFEGDLVFKPYAIKEVGGAKLGIIGNSFPFTPIANPRQFVEGWSFGVREDTLQEYVNELREKHKVDAVILLSHDGLLLDIALAKKVKGIDVIISGHTHDVVPKAYKVPGTNTIVVIAGSHGKFVGRLDLDIRNGKIMDFSYKLYPVASNLIPADKEAEKLVEKYYREVDKKLGLSKEIGTAEVMLYKRDTFFSTWDWLVGEAINDYYGGDLDVVTSPGYRWGTVVLPGQKITVDHVYAFTAITYPNVYVLKRTGEQLKAVWEDVADNVFNPNPFYQQGGDMSRIWNVEYEIEVNGPQYNRIKRVWIGGKELKPKKEYLVAVYGGPPPPPEAVEPGYKPVPVYEILINYIKKKGSINVRTKPNVKVLDAEYHTYDECYGGGK</sequence>
<reference evidence="3 4" key="1">
    <citation type="journal article" date="1998" name="Nature">
        <title>The complete genome of the hyperthermophilic bacterium Aquifex aeolicus.</title>
        <authorList>
            <person name="Deckert G."/>
            <person name="Warren P.V."/>
            <person name="Gaasterland T."/>
            <person name="Young W.G."/>
            <person name="Lenox A.L."/>
            <person name="Graham D.E."/>
            <person name="Overbeek R."/>
            <person name="Snead M.A."/>
            <person name="Keller M."/>
            <person name="Aujay M."/>
            <person name="Huber R."/>
            <person name="Feldman R.A."/>
            <person name="Short J.M."/>
            <person name="Olson G.J."/>
            <person name="Swanson R.V."/>
        </authorList>
    </citation>
    <scope>NUCLEOTIDE SEQUENCE [LARGE SCALE GENOMIC DNA]</scope>
    <source>
        <strain evidence="3 4">VF5</strain>
    </source>
</reference>
<dbReference type="Pfam" id="PF02872">
    <property type="entry name" value="5_nucleotid_C"/>
    <property type="match status" value="1"/>
</dbReference>
<dbReference type="KEGG" id="aae:aq_1803"/>
<dbReference type="GO" id="GO:0000166">
    <property type="term" value="F:nucleotide binding"/>
    <property type="evidence" value="ECO:0007669"/>
    <property type="project" value="UniProtKB-KW"/>
</dbReference>
<dbReference type="GO" id="GO:0009166">
    <property type="term" value="P:nucleotide catabolic process"/>
    <property type="evidence" value="ECO:0007669"/>
    <property type="project" value="InterPro"/>
</dbReference>
<organism evidence="3 4">
    <name type="scientific">Aquifex aeolicus (strain VF5)</name>
    <dbReference type="NCBI Taxonomy" id="224324"/>
    <lineage>
        <taxon>Bacteria</taxon>
        <taxon>Pseudomonadati</taxon>
        <taxon>Aquificota</taxon>
        <taxon>Aquificia</taxon>
        <taxon>Aquificales</taxon>
        <taxon>Aquificaceae</taxon>
        <taxon>Aquifex</taxon>
    </lineage>
</organism>
<gene>
    <name evidence="3" type="primary">soxB</name>
    <name evidence="3" type="ordered locus">aq_1803</name>
</gene>
<dbReference type="InterPro" id="IPR041829">
    <property type="entry name" value="SoxB_N"/>
</dbReference>
<dbReference type="InterPro" id="IPR030998">
    <property type="entry name" value="Thiosulf_SoxB"/>
</dbReference>
<dbReference type="NCBIfam" id="TIGR04486">
    <property type="entry name" value="thiosulf_SoxB"/>
    <property type="match status" value="1"/>
</dbReference>